<dbReference type="EMBL" id="JAPUFD010000006">
    <property type="protein sequence ID" value="MDI1487666.1"/>
    <property type="molecule type" value="Genomic_DNA"/>
</dbReference>
<protein>
    <recommendedName>
        <fullName evidence="2">Azaphilone pigments biosynthesis cluster protein L N-terminal domain-containing protein</fullName>
    </recommendedName>
</protein>
<dbReference type="InterPro" id="IPR031348">
    <property type="entry name" value="PigL_N"/>
</dbReference>
<feature type="region of interest" description="Disordered" evidence="1">
    <location>
        <begin position="232"/>
        <end position="253"/>
    </location>
</feature>
<reference evidence="3" key="1">
    <citation type="journal article" date="2023" name="Genome Biol. Evol.">
        <title>First Whole Genome Sequence and Flow Cytometry Genome Size Data for the Lichen-Forming Fungus Ramalina farinacea (Ascomycota).</title>
        <authorList>
            <person name="Llewellyn T."/>
            <person name="Mian S."/>
            <person name="Hill R."/>
            <person name="Leitch I.J."/>
            <person name="Gaya E."/>
        </authorList>
    </citation>
    <scope>NUCLEOTIDE SEQUENCE</scope>
    <source>
        <strain evidence="3">LIQ254RAFAR</strain>
    </source>
</reference>
<organism evidence="3 4">
    <name type="scientific">Ramalina farinacea</name>
    <dbReference type="NCBI Taxonomy" id="258253"/>
    <lineage>
        <taxon>Eukaryota</taxon>
        <taxon>Fungi</taxon>
        <taxon>Dikarya</taxon>
        <taxon>Ascomycota</taxon>
        <taxon>Pezizomycotina</taxon>
        <taxon>Lecanoromycetes</taxon>
        <taxon>OSLEUM clade</taxon>
        <taxon>Lecanoromycetidae</taxon>
        <taxon>Lecanorales</taxon>
        <taxon>Lecanorineae</taxon>
        <taxon>Ramalinaceae</taxon>
        <taxon>Ramalina</taxon>
    </lineage>
</organism>
<dbReference type="Pfam" id="PF17111">
    <property type="entry name" value="PigL_N"/>
    <property type="match status" value="1"/>
</dbReference>
<evidence type="ECO:0000313" key="4">
    <source>
        <dbReference type="Proteomes" id="UP001161017"/>
    </source>
</evidence>
<feature type="domain" description="Azaphilone pigments biosynthesis cluster protein L N-terminal" evidence="2">
    <location>
        <begin position="4"/>
        <end position="190"/>
    </location>
</feature>
<gene>
    <name evidence="3" type="ORF">OHK93_006937</name>
</gene>
<evidence type="ECO:0000259" key="2">
    <source>
        <dbReference type="Pfam" id="PF17111"/>
    </source>
</evidence>
<name>A0AA43TQJ5_9LECA</name>
<accession>A0AA43TQJ5</accession>
<dbReference type="Proteomes" id="UP001161017">
    <property type="component" value="Unassembled WGS sequence"/>
</dbReference>
<keyword evidence="4" id="KW-1185">Reference proteome</keyword>
<proteinExistence type="predicted"/>
<evidence type="ECO:0000313" key="3">
    <source>
        <dbReference type="EMBL" id="MDI1487666.1"/>
    </source>
</evidence>
<comment type="caution">
    <text evidence="3">The sequence shown here is derived from an EMBL/GenBank/DDBJ whole genome shotgun (WGS) entry which is preliminary data.</text>
</comment>
<evidence type="ECO:0000256" key="1">
    <source>
        <dbReference type="SAM" id="MobiDB-lite"/>
    </source>
</evidence>
<feature type="compositionally biased region" description="Basic and acidic residues" evidence="1">
    <location>
        <begin position="232"/>
        <end position="244"/>
    </location>
</feature>
<sequence>MDGAASVITVVGLALHSTQVVYKTVSGIKHAPRTLQHLTSSLRNLSSVLQQLNGFGDDLHLASELPQLVAACAQYMGEFEAKVSKLCSPKDKKVAKLWNNVKATLQEDELDRMSVLLQQHLAGLSIQISVIEGKRLERIENCSNRQATLSATHTTILQSTKSGVDQVHKTLGNLQTTSQTSAQTMTNAIEAVCEKILNAANMSAGQCTALNTRMESILELCKQIDLSEISQKREVKTAPRKAGETEPQLPGSSDNCLEEALNRLSELVNENEQTVSSTEAESIIEDVDKILAYLLKAEENHKLHDEAKGKKTACDEGGDIDVQDAQCKHDLKRMKRILNASDRIALKEKVLSVSAMIPDDSDVFRVIRNGQLDRLMKMLALRQASLTDRDTKGRCLLNVSSAATLSNEKPQRDDDDSMLFGLRSPIFASFSSARVRM</sequence>
<dbReference type="AlphaFoldDB" id="A0AA43TQJ5"/>